<dbReference type="PANTHER" id="PTHR43673:SF2">
    <property type="entry name" value="NITROREDUCTASE"/>
    <property type="match status" value="1"/>
</dbReference>
<dbReference type="EMBL" id="FQZO01000003">
    <property type="protein sequence ID" value="SHJ21509.1"/>
    <property type="molecule type" value="Genomic_DNA"/>
</dbReference>
<keyword evidence="5" id="KW-0560">Oxidoreductase</keyword>
<dbReference type="Gene3D" id="3.40.109.10">
    <property type="entry name" value="NADH Oxidase"/>
    <property type="match status" value="1"/>
</dbReference>
<proteinExistence type="inferred from homology"/>
<dbReference type="Proteomes" id="UP000184080">
    <property type="component" value="Unassembled WGS sequence"/>
</dbReference>
<accession>A0A1M6HHA7</accession>
<evidence type="ECO:0000259" key="6">
    <source>
        <dbReference type="Pfam" id="PF00881"/>
    </source>
</evidence>
<dbReference type="AlphaFoldDB" id="A0A1M6HHA7"/>
<dbReference type="RefSeq" id="WP_178140713.1">
    <property type="nucleotide sequence ID" value="NZ_FQZO01000003.1"/>
</dbReference>
<evidence type="ECO:0000256" key="4">
    <source>
        <dbReference type="ARBA" id="ARBA00022643"/>
    </source>
</evidence>
<keyword evidence="4" id="KW-0288">FMN</keyword>
<keyword evidence="8" id="KW-1185">Reference proteome</keyword>
<comment type="similarity">
    <text evidence="2">Belongs to the nitroreductase family.</text>
</comment>
<comment type="cofactor">
    <cofactor evidence="1">
        <name>FMN</name>
        <dbReference type="ChEBI" id="CHEBI:58210"/>
    </cofactor>
</comment>
<protein>
    <submittedName>
        <fullName evidence="7">Nitroreductase</fullName>
    </submittedName>
</protein>
<dbReference type="PANTHER" id="PTHR43673">
    <property type="entry name" value="NAD(P)H NITROREDUCTASE YDGI-RELATED"/>
    <property type="match status" value="1"/>
</dbReference>
<reference evidence="7 8" key="1">
    <citation type="submission" date="2016-11" db="EMBL/GenBank/DDBJ databases">
        <authorList>
            <person name="Jaros S."/>
            <person name="Januszkiewicz K."/>
            <person name="Wedrychowicz H."/>
        </authorList>
    </citation>
    <scope>NUCLEOTIDE SEQUENCE [LARGE SCALE GENOMIC DNA]</scope>
    <source>
        <strain evidence="7 8">DSM 21864</strain>
    </source>
</reference>
<evidence type="ECO:0000313" key="8">
    <source>
        <dbReference type="Proteomes" id="UP000184080"/>
    </source>
</evidence>
<dbReference type="InterPro" id="IPR000415">
    <property type="entry name" value="Nitroreductase-like"/>
</dbReference>
<feature type="domain" description="Nitroreductase" evidence="6">
    <location>
        <begin position="8"/>
        <end position="182"/>
    </location>
</feature>
<dbReference type="STRING" id="1121298.SAMN05444401_2519"/>
<gene>
    <name evidence="7" type="ORF">SAMN05444401_2519</name>
</gene>
<sequence length="205" mass="23317">MDLRNVYEERRSINFFDRSKEVSKETLKNIIDLAVLVPSAFNLQPWEIIEVRSKEAKEKLFNLSNKQPKVLEAPVTLVLVGQKNGYDKSNPVWEEMLNTFGGDKKVVEGAQAMASALYSNTDADKLKFAESNVGLLAASIMYAAKHYGVDSHPMSGIDFEGIRKEFNLDESKTVVMTIALGYFDETKELYPRRPRRGYEEIVREV</sequence>
<evidence type="ECO:0000256" key="2">
    <source>
        <dbReference type="ARBA" id="ARBA00007118"/>
    </source>
</evidence>
<evidence type="ECO:0000313" key="7">
    <source>
        <dbReference type="EMBL" id="SHJ21509.1"/>
    </source>
</evidence>
<dbReference type="GO" id="GO:0016491">
    <property type="term" value="F:oxidoreductase activity"/>
    <property type="evidence" value="ECO:0007669"/>
    <property type="project" value="UniProtKB-KW"/>
</dbReference>
<dbReference type="Pfam" id="PF00881">
    <property type="entry name" value="Nitroreductase"/>
    <property type="match status" value="1"/>
</dbReference>
<dbReference type="SUPFAM" id="SSF55469">
    <property type="entry name" value="FMN-dependent nitroreductase-like"/>
    <property type="match status" value="1"/>
</dbReference>
<organism evidence="7 8">
    <name type="scientific">Clostridium amylolyticum</name>
    <dbReference type="NCBI Taxonomy" id="1121298"/>
    <lineage>
        <taxon>Bacteria</taxon>
        <taxon>Bacillati</taxon>
        <taxon>Bacillota</taxon>
        <taxon>Clostridia</taxon>
        <taxon>Eubacteriales</taxon>
        <taxon>Clostridiaceae</taxon>
        <taxon>Clostridium</taxon>
    </lineage>
</organism>
<keyword evidence="3" id="KW-0285">Flavoprotein</keyword>
<name>A0A1M6HHA7_9CLOT</name>
<evidence type="ECO:0000256" key="3">
    <source>
        <dbReference type="ARBA" id="ARBA00022630"/>
    </source>
</evidence>
<evidence type="ECO:0000256" key="1">
    <source>
        <dbReference type="ARBA" id="ARBA00001917"/>
    </source>
</evidence>
<evidence type="ECO:0000256" key="5">
    <source>
        <dbReference type="ARBA" id="ARBA00023002"/>
    </source>
</evidence>
<dbReference type="InterPro" id="IPR029479">
    <property type="entry name" value="Nitroreductase"/>
</dbReference>